<dbReference type="SMART" id="SM00354">
    <property type="entry name" value="HTH_LACI"/>
    <property type="match status" value="1"/>
</dbReference>
<dbReference type="Pfam" id="PF00356">
    <property type="entry name" value="LacI"/>
    <property type="match status" value="1"/>
</dbReference>
<dbReference type="InterPro" id="IPR028082">
    <property type="entry name" value="Peripla_BP_I"/>
</dbReference>
<proteinExistence type="predicted"/>
<evidence type="ECO:0000313" key="6">
    <source>
        <dbReference type="EMBL" id="RSE22923.1"/>
    </source>
</evidence>
<sequence>MAKTVEEIAKDLGVSITTVRAVLNGNAKKYRISLKTQDKINEYVQEHSYTINLTARSLKLNKTDVFGLVIPRLSNPFFSALAEQLEAACRERGYQLMISCTNGEPRYENRLVKSLEERNVDGIFVVSTDAACQAHHLTHRKKPLVFLDRDFGIQNATCVTTDNRDSGYQLTKAMVEYLGQPLHFFTADITSPTIIDRLSGFKQAMAELGMTVSPSDITWAEHNRISDGADLMAQYIDHHGRWPQNFIASSLPILQGALSILRERCGYIPDDINIGTFDDNIMLGFLANNLWSMRQDEKKLAAKACQLMVAALEGEVVEQGGTAKAELVFRGRVQTRSLSFPPR</sequence>
<name>A0A3R9LIQ5_9ENTR</name>
<dbReference type="GO" id="GO:0003700">
    <property type="term" value="F:DNA-binding transcription factor activity"/>
    <property type="evidence" value="ECO:0007669"/>
    <property type="project" value="TreeGrafter"/>
</dbReference>
<dbReference type="PROSITE" id="PS50932">
    <property type="entry name" value="HTH_LACI_2"/>
    <property type="match status" value="1"/>
</dbReference>
<organism evidence="6 7">
    <name type="scientific">Atlantibacter subterraneus</name>
    <dbReference type="NCBI Taxonomy" id="255519"/>
    <lineage>
        <taxon>Bacteria</taxon>
        <taxon>Pseudomonadati</taxon>
        <taxon>Pseudomonadota</taxon>
        <taxon>Gammaproteobacteria</taxon>
        <taxon>Enterobacterales</taxon>
        <taxon>Enterobacteriaceae</taxon>
        <taxon>Atlantibacter</taxon>
    </lineage>
</organism>
<dbReference type="Pfam" id="PF13407">
    <property type="entry name" value="Peripla_BP_4"/>
    <property type="match status" value="1"/>
</dbReference>
<comment type="caution">
    <text evidence="6">The sequence shown here is derived from an EMBL/GenBank/DDBJ whole genome shotgun (WGS) entry which is preliminary data.</text>
</comment>
<accession>A0A3R9LIQ5</accession>
<dbReference type="GO" id="GO:0055085">
    <property type="term" value="P:transmembrane transport"/>
    <property type="evidence" value="ECO:0007669"/>
    <property type="project" value="UniProtKB-ARBA"/>
</dbReference>
<keyword evidence="4" id="KW-0804">Transcription</keyword>
<dbReference type="PANTHER" id="PTHR30146">
    <property type="entry name" value="LACI-RELATED TRANSCRIPTIONAL REPRESSOR"/>
    <property type="match status" value="1"/>
</dbReference>
<keyword evidence="1" id="KW-0678">Repressor</keyword>
<dbReference type="GO" id="GO:0000976">
    <property type="term" value="F:transcription cis-regulatory region binding"/>
    <property type="evidence" value="ECO:0007669"/>
    <property type="project" value="TreeGrafter"/>
</dbReference>
<dbReference type="RefSeq" id="WP_125294832.1">
    <property type="nucleotide sequence ID" value="NZ_JAPTZM010000005.1"/>
</dbReference>
<dbReference type="InterPro" id="IPR010982">
    <property type="entry name" value="Lambda_DNA-bd_dom_sf"/>
</dbReference>
<evidence type="ECO:0000313" key="7">
    <source>
        <dbReference type="Proteomes" id="UP000275331"/>
    </source>
</evidence>
<dbReference type="CDD" id="cd01392">
    <property type="entry name" value="HTH_LacI"/>
    <property type="match status" value="1"/>
</dbReference>
<evidence type="ECO:0000256" key="3">
    <source>
        <dbReference type="ARBA" id="ARBA00023125"/>
    </source>
</evidence>
<dbReference type="AlphaFoldDB" id="A0A3R9LIQ5"/>
<keyword evidence="3 6" id="KW-0238">DNA-binding</keyword>
<dbReference type="InterPro" id="IPR025997">
    <property type="entry name" value="SBP_2_dom"/>
</dbReference>
<feature type="domain" description="HTH lacI-type" evidence="5">
    <location>
        <begin position="3"/>
        <end position="60"/>
    </location>
</feature>
<gene>
    <name evidence="6" type="ORF">EGT71_19270</name>
</gene>
<dbReference type="Proteomes" id="UP000275331">
    <property type="component" value="Unassembled WGS sequence"/>
</dbReference>
<dbReference type="Gene3D" id="1.10.260.40">
    <property type="entry name" value="lambda repressor-like DNA-binding domains"/>
    <property type="match status" value="1"/>
</dbReference>
<protein>
    <submittedName>
        <fullName evidence="6">LacI family DNA-binding transcriptional regulator</fullName>
    </submittedName>
</protein>
<evidence type="ECO:0000256" key="1">
    <source>
        <dbReference type="ARBA" id="ARBA00022491"/>
    </source>
</evidence>
<evidence type="ECO:0000259" key="5">
    <source>
        <dbReference type="PROSITE" id="PS50932"/>
    </source>
</evidence>
<evidence type="ECO:0000256" key="4">
    <source>
        <dbReference type="ARBA" id="ARBA00023163"/>
    </source>
</evidence>
<dbReference type="InterPro" id="IPR000843">
    <property type="entry name" value="HTH_LacI"/>
</dbReference>
<keyword evidence="2" id="KW-0805">Transcription regulation</keyword>
<dbReference type="EMBL" id="RHXB01000015">
    <property type="protein sequence ID" value="RSE22923.1"/>
    <property type="molecule type" value="Genomic_DNA"/>
</dbReference>
<reference evidence="6 7" key="1">
    <citation type="submission" date="2018-10" db="EMBL/GenBank/DDBJ databases">
        <title>Transmission dynamics of multidrug resistant bacteria on intensive care unit surfaces.</title>
        <authorList>
            <person name="D'Souza A.W."/>
            <person name="Potter R.F."/>
            <person name="Wallace M."/>
            <person name="Shupe A."/>
            <person name="Patel S."/>
            <person name="Sun S."/>
            <person name="Gul D."/>
            <person name="Kwon J.H."/>
            <person name="Andleeb S."/>
            <person name="Burnham C.-A.D."/>
            <person name="Dantas G."/>
        </authorList>
    </citation>
    <scope>NUCLEOTIDE SEQUENCE [LARGE SCALE GENOMIC DNA]</scope>
    <source>
        <strain evidence="6 7">AS_373</strain>
    </source>
</reference>
<dbReference type="SUPFAM" id="SSF47413">
    <property type="entry name" value="lambda repressor-like DNA-binding domains"/>
    <property type="match status" value="1"/>
</dbReference>
<dbReference type="SUPFAM" id="SSF53822">
    <property type="entry name" value="Periplasmic binding protein-like I"/>
    <property type="match status" value="1"/>
</dbReference>
<dbReference type="OrthoDB" id="6790885at2"/>
<dbReference type="PANTHER" id="PTHR30146:SF45">
    <property type="entry name" value="CATABOLITE REPRESSOR_ACTIVATOR"/>
    <property type="match status" value="1"/>
</dbReference>
<dbReference type="Gene3D" id="3.40.50.2300">
    <property type="match status" value="2"/>
</dbReference>
<evidence type="ECO:0000256" key="2">
    <source>
        <dbReference type="ARBA" id="ARBA00023015"/>
    </source>
</evidence>
<dbReference type="CDD" id="cd06274">
    <property type="entry name" value="PBP1_FruR"/>
    <property type="match status" value="1"/>
</dbReference>